<protein>
    <submittedName>
        <fullName evidence="1">Uncharacterized protein</fullName>
    </submittedName>
</protein>
<keyword evidence="2" id="KW-1185">Reference proteome</keyword>
<reference evidence="1" key="2">
    <citation type="submission" date="2020-09" db="EMBL/GenBank/DDBJ databases">
        <authorList>
            <person name="Sun Q."/>
            <person name="Ohkuma M."/>
        </authorList>
    </citation>
    <scope>NUCLEOTIDE SEQUENCE</scope>
    <source>
        <strain evidence="1">JCM 4335</strain>
    </source>
</reference>
<evidence type="ECO:0000313" key="2">
    <source>
        <dbReference type="Proteomes" id="UP000654123"/>
    </source>
</evidence>
<name>A0A918EMJ7_9ACTN</name>
<gene>
    <name evidence="1" type="ORF">GCM10010249_60080</name>
</gene>
<dbReference type="Proteomes" id="UP000654123">
    <property type="component" value="Unassembled WGS sequence"/>
</dbReference>
<dbReference type="EMBL" id="BMSV01000021">
    <property type="protein sequence ID" value="GGQ33541.1"/>
    <property type="molecule type" value="Genomic_DNA"/>
</dbReference>
<reference evidence="1" key="1">
    <citation type="journal article" date="2014" name="Int. J. Syst. Evol. Microbiol.">
        <title>Complete genome sequence of Corynebacterium casei LMG S-19264T (=DSM 44701T), isolated from a smear-ripened cheese.</title>
        <authorList>
            <consortium name="US DOE Joint Genome Institute (JGI-PGF)"/>
            <person name="Walter F."/>
            <person name="Albersmeier A."/>
            <person name="Kalinowski J."/>
            <person name="Ruckert C."/>
        </authorList>
    </citation>
    <scope>NUCLEOTIDE SEQUENCE</scope>
    <source>
        <strain evidence="1">JCM 4335</strain>
    </source>
</reference>
<proteinExistence type="predicted"/>
<evidence type="ECO:0000313" key="1">
    <source>
        <dbReference type="EMBL" id="GGQ33541.1"/>
    </source>
</evidence>
<accession>A0A918EMJ7</accession>
<organism evidence="1 2">
    <name type="scientific">Streptomyces roseolilacinus</name>
    <dbReference type="NCBI Taxonomy" id="66904"/>
    <lineage>
        <taxon>Bacteria</taxon>
        <taxon>Bacillati</taxon>
        <taxon>Actinomycetota</taxon>
        <taxon>Actinomycetes</taxon>
        <taxon>Kitasatosporales</taxon>
        <taxon>Streptomycetaceae</taxon>
        <taxon>Streptomyces</taxon>
    </lineage>
</organism>
<sequence>MVTTSWTVMRTPLIQIIAWTTPSGEETVSTVDAGGCRGERVTTDCPCRLALSRQVGRVWDGPEMRFELGRSPGHSPDAEAAFI</sequence>
<comment type="caution">
    <text evidence="1">The sequence shown here is derived from an EMBL/GenBank/DDBJ whole genome shotgun (WGS) entry which is preliminary data.</text>
</comment>
<dbReference type="AlphaFoldDB" id="A0A918EMJ7"/>